<keyword evidence="4 5" id="KW-0408">Iron</keyword>
<dbReference type="GO" id="GO:0004497">
    <property type="term" value="F:monooxygenase activity"/>
    <property type="evidence" value="ECO:0007669"/>
    <property type="project" value="UniProtKB-KW"/>
</dbReference>
<protein>
    <recommendedName>
        <fullName evidence="9">Cytochrome P450 oxidoreductase</fullName>
    </recommendedName>
</protein>
<dbReference type="HOGENOM" id="CLU_001570_14_0_1"/>
<comment type="cofactor">
    <cofactor evidence="1 5">
        <name>heme</name>
        <dbReference type="ChEBI" id="CHEBI:30413"/>
    </cofactor>
</comment>
<evidence type="ECO:0000256" key="2">
    <source>
        <dbReference type="ARBA" id="ARBA00022723"/>
    </source>
</evidence>
<proteinExistence type="inferred from homology"/>
<dbReference type="Proteomes" id="UP000019478">
    <property type="component" value="Unassembled WGS sequence"/>
</dbReference>
<keyword evidence="2 5" id="KW-0479">Metal-binding</keyword>
<dbReference type="AlphaFoldDB" id="W9XK21"/>
<evidence type="ECO:0000313" key="7">
    <source>
        <dbReference type="EMBL" id="EXJ77316.1"/>
    </source>
</evidence>
<keyword evidence="6" id="KW-0503">Monooxygenase</keyword>
<dbReference type="RefSeq" id="XP_007737826.1">
    <property type="nucleotide sequence ID" value="XM_007739636.1"/>
</dbReference>
<evidence type="ECO:0000256" key="3">
    <source>
        <dbReference type="ARBA" id="ARBA00023002"/>
    </source>
</evidence>
<dbReference type="STRING" id="1182542.W9XK21"/>
<comment type="similarity">
    <text evidence="6">Belongs to the cytochrome P450 family.</text>
</comment>
<dbReference type="Gene3D" id="1.10.630.10">
    <property type="entry name" value="Cytochrome P450"/>
    <property type="match status" value="1"/>
</dbReference>
<evidence type="ECO:0000313" key="8">
    <source>
        <dbReference type="Proteomes" id="UP000019478"/>
    </source>
</evidence>
<dbReference type="InterPro" id="IPR002401">
    <property type="entry name" value="Cyt_P450_E_grp-I"/>
</dbReference>
<dbReference type="PANTHER" id="PTHR24305">
    <property type="entry name" value="CYTOCHROME P450"/>
    <property type="match status" value="1"/>
</dbReference>
<dbReference type="InterPro" id="IPR050121">
    <property type="entry name" value="Cytochrome_P450_monoxygenase"/>
</dbReference>
<name>W9XK21_9EURO</name>
<dbReference type="InterPro" id="IPR001128">
    <property type="entry name" value="Cyt_P450"/>
</dbReference>
<dbReference type="GO" id="GO:0005506">
    <property type="term" value="F:iron ion binding"/>
    <property type="evidence" value="ECO:0007669"/>
    <property type="project" value="InterPro"/>
</dbReference>
<dbReference type="InterPro" id="IPR017972">
    <property type="entry name" value="Cyt_P450_CS"/>
</dbReference>
<dbReference type="eggNOG" id="KOG0158">
    <property type="taxonomic scope" value="Eukaryota"/>
</dbReference>
<feature type="binding site" description="axial binding residue" evidence="5">
    <location>
        <position position="437"/>
    </location>
    <ligand>
        <name>heme</name>
        <dbReference type="ChEBI" id="CHEBI:30413"/>
    </ligand>
    <ligandPart>
        <name>Fe</name>
        <dbReference type="ChEBI" id="CHEBI:18248"/>
    </ligandPart>
</feature>
<keyword evidence="8" id="KW-1185">Reference proteome</keyword>
<accession>W9XK21</accession>
<dbReference type="EMBL" id="AMGY01000010">
    <property type="protein sequence ID" value="EXJ77316.1"/>
    <property type="molecule type" value="Genomic_DNA"/>
</dbReference>
<keyword evidence="5 6" id="KW-0349">Heme</keyword>
<dbReference type="GO" id="GO:0020037">
    <property type="term" value="F:heme binding"/>
    <property type="evidence" value="ECO:0007669"/>
    <property type="project" value="InterPro"/>
</dbReference>
<dbReference type="InterPro" id="IPR036396">
    <property type="entry name" value="Cyt_P450_sf"/>
</dbReference>
<sequence>MQVVAALLLLVGALGLLARFVRSYLHLASIPGPFLARFSDLWRFRAQNSPGYSAKLVQLHQKYGYLVRIGPNHISISDPDAVPVVYSTKPVWVKASSYNAAAPVSQGRAVPSIIAMSEIQHSAVRRSVGSAFTTNSLLDYEASIEASGKDLLTCLAEQPTTDISQQLQLFAIDVLMRMAFSESLGFMQKGGDVEGLLAAIIARFDHWGHWAAMPGPDYFFFKAPWTSLFRKQADSPLARVSLAKLKARPASKSVLDLEKKDLLQKFLDGQAKHPDLLPQDSVLGIIMSTIGAGADTTAGTLTYTFYLLCKHPVARDSLEKELEQAVDNGIMSNPPLWHDVHRLPYLDAVLKESMRLFPIAAWGLDRVVPPGGATIAGKYIPAGTVVGCQIDAVHLDKEVYGHDAAKFRPERWLEASEEQRRRMDRAFIAFSAGKRICMGIHIAWLELKKVVPLIMLHFRMDLLNPDQALEDEIRVSAVKYPPPIWMRLHKK</sequence>
<evidence type="ECO:0000256" key="6">
    <source>
        <dbReference type="RuleBase" id="RU000461"/>
    </source>
</evidence>
<reference evidence="7 8" key="1">
    <citation type="submission" date="2013-03" db="EMBL/GenBank/DDBJ databases">
        <title>The Genome Sequence of Capronia epimyces CBS 606.96.</title>
        <authorList>
            <consortium name="The Broad Institute Genomics Platform"/>
            <person name="Cuomo C."/>
            <person name="de Hoog S."/>
            <person name="Gorbushina A."/>
            <person name="Walker B."/>
            <person name="Young S.K."/>
            <person name="Zeng Q."/>
            <person name="Gargeya S."/>
            <person name="Fitzgerald M."/>
            <person name="Haas B."/>
            <person name="Abouelleil A."/>
            <person name="Allen A.W."/>
            <person name="Alvarado L."/>
            <person name="Arachchi H.M."/>
            <person name="Berlin A.M."/>
            <person name="Chapman S.B."/>
            <person name="Gainer-Dewar J."/>
            <person name="Goldberg J."/>
            <person name="Griggs A."/>
            <person name="Gujja S."/>
            <person name="Hansen M."/>
            <person name="Howarth C."/>
            <person name="Imamovic A."/>
            <person name="Ireland A."/>
            <person name="Larimer J."/>
            <person name="McCowan C."/>
            <person name="Murphy C."/>
            <person name="Pearson M."/>
            <person name="Poon T.W."/>
            <person name="Priest M."/>
            <person name="Roberts A."/>
            <person name="Saif S."/>
            <person name="Shea T."/>
            <person name="Sisk P."/>
            <person name="Sykes S."/>
            <person name="Wortman J."/>
            <person name="Nusbaum C."/>
            <person name="Birren B."/>
        </authorList>
    </citation>
    <scope>NUCLEOTIDE SEQUENCE [LARGE SCALE GENOMIC DNA]</scope>
    <source>
        <strain evidence="7 8">CBS 606.96</strain>
    </source>
</reference>
<comment type="caution">
    <text evidence="7">The sequence shown here is derived from an EMBL/GenBank/DDBJ whole genome shotgun (WGS) entry which is preliminary data.</text>
</comment>
<dbReference type="PROSITE" id="PS00086">
    <property type="entry name" value="CYTOCHROME_P450"/>
    <property type="match status" value="1"/>
</dbReference>
<dbReference type="SUPFAM" id="SSF48264">
    <property type="entry name" value="Cytochrome P450"/>
    <property type="match status" value="1"/>
</dbReference>
<evidence type="ECO:0000256" key="1">
    <source>
        <dbReference type="ARBA" id="ARBA00001971"/>
    </source>
</evidence>
<dbReference type="PANTHER" id="PTHR24305:SF235">
    <property type="entry name" value="CYTOCHROME P450 MONOOXYGENASE APDB-RELATED"/>
    <property type="match status" value="1"/>
</dbReference>
<dbReference type="GO" id="GO:0016705">
    <property type="term" value="F:oxidoreductase activity, acting on paired donors, with incorporation or reduction of molecular oxygen"/>
    <property type="evidence" value="ECO:0007669"/>
    <property type="project" value="InterPro"/>
</dbReference>
<dbReference type="Pfam" id="PF00067">
    <property type="entry name" value="p450"/>
    <property type="match status" value="1"/>
</dbReference>
<evidence type="ECO:0008006" key="9">
    <source>
        <dbReference type="Google" id="ProtNLM"/>
    </source>
</evidence>
<gene>
    <name evidence="7" type="ORF">A1O3_09542</name>
</gene>
<evidence type="ECO:0000256" key="5">
    <source>
        <dbReference type="PIRSR" id="PIRSR602401-1"/>
    </source>
</evidence>
<keyword evidence="3 6" id="KW-0560">Oxidoreductase</keyword>
<dbReference type="PRINTS" id="PR00385">
    <property type="entry name" value="P450"/>
</dbReference>
<evidence type="ECO:0000256" key="4">
    <source>
        <dbReference type="ARBA" id="ARBA00023004"/>
    </source>
</evidence>
<dbReference type="CDD" id="cd11060">
    <property type="entry name" value="CYP57A1-like"/>
    <property type="match status" value="1"/>
</dbReference>
<dbReference type="GeneID" id="19173626"/>
<dbReference type="PRINTS" id="PR00463">
    <property type="entry name" value="EP450I"/>
</dbReference>
<organism evidence="7 8">
    <name type="scientific">Capronia epimyces CBS 606.96</name>
    <dbReference type="NCBI Taxonomy" id="1182542"/>
    <lineage>
        <taxon>Eukaryota</taxon>
        <taxon>Fungi</taxon>
        <taxon>Dikarya</taxon>
        <taxon>Ascomycota</taxon>
        <taxon>Pezizomycotina</taxon>
        <taxon>Eurotiomycetes</taxon>
        <taxon>Chaetothyriomycetidae</taxon>
        <taxon>Chaetothyriales</taxon>
        <taxon>Herpotrichiellaceae</taxon>
        <taxon>Capronia</taxon>
    </lineage>
</organism>
<dbReference type="GO" id="GO:0044550">
    <property type="term" value="P:secondary metabolite biosynthetic process"/>
    <property type="evidence" value="ECO:0007669"/>
    <property type="project" value="UniProtKB-ARBA"/>
</dbReference>
<dbReference type="OrthoDB" id="3934656at2759"/>